<reference evidence="3" key="1">
    <citation type="journal article" date="2019" name="Int. J. Syst. Evol. Microbiol.">
        <title>The Global Catalogue of Microorganisms (GCM) 10K type strain sequencing project: providing services to taxonomists for standard genome sequencing and annotation.</title>
        <authorList>
            <consortium name="The Broad Institute Genomics Platform"/>
            <consortium name="The Broad Institute Genome Sequencing Center for Infectious Disease"/>
            <person name="Wu L."/>
            <person name="Ma J."/>
        </authorList>
    </citation>
    <scope>NUCLEOTIDE SEQUENCE [LARGE SCALE GENOMIC DNA]</scope>
    <source>
        <strain evidence="3">CCUG 61485</strain>
    </source>
</reference>
<feature type="domain" description="PLD phosphodiesterase" evidence="1">
    <location>
        <begin position="576"/>
        <end position="603"/>
    </location>
</feature>
<dbReference type="RefSeq" id="WP_377179075.1">
    <property type="nucleotide sequence ID" value="NZ_JBHTMY010000003.1"/>
</dbReference>
<dbReference type="Pfam" id="PF13091">
    <property type="entry name" value="PLDc_2"/>
    <property type="match status" value="2"/>
</dbReference>
<dbReference type="EMBL" id="JBHTMY010000003">
    <property type="protein sequence ID" value="MFD1316262.1"/>
    <property type="molecule type" value="Genomic_DNA"/>
</dbReference>
<evidence type="ECO:0000313" key="3">
    <source>
        <dbReference type="Proteomes" id="UP001597201"/>
    </source>
</evidence>
<evidence type="ECO:0000259" key="1">
    <source>
        <dbReference type="PROSITE" id="PS50035"/>
    </source>
</evidence>
<dbReference type="SMART" id="SM00155">
    <property type="entry name" value="PLDc"/>
    <property type="match status" value="2"/>
</dbReference>
<comment type="caution">
    <text evidence="2">The sequence shown here is derived from an EMBL/GenBank/DDBJ whole genome shotgun (WGS) entry which is preliminary data.</text>
</comment>
<dbReference type="InterPro" id="IPR025202">
    <property type="entry name" value="PLD-like_dom"/>
</dbReference>
<gene>
    <name evidence="2" type="ORF">ACFQ39_11595</name>
</gene>
<dbReference type="Gene3D" id="3.30.870.10">
    <property type="entry name" value="Endonuclease Chain A"/>
    <property type="match status" value="2"/>
</dbReference>
<dbReference type="PROSITE" id="PS50035">
    <property type="entry name" value="PLD"/>
    <property type="match status" value="2"/>
</dbReference>
<organism evidence="2 3">
    <name type="scientific">Namhaeicola litoreus</name>
    <dbReference type="NCBI Taxonomy" id="1052145"/>
    <lineage>
        <taxon>Bacteria</taxon>
        <taxon>Pseudomonadati</taxon>
        <taxon>Bacteroidota</taxon>
        <taxon>Flavobacteriia</taxon>
        <taxon>Flavobacteriales</taxon>
        <taxon>Flavobacteriaceae</taxon>
        <taxon>Namhaeicola</taxon>
    </lineage>
</organism>
<dbReference type="SUPFAM" id="SSF56024">
    <property type="entry name" value="Phospholipase D/nuclease"/>
    <property type="match status" value="2"/>
</dbReference>
<name>A0ABW3Y328_9FLAO</name>
<feature type="domain" description="PLD phosphodiesterase" evidence="1">
    <location>
        <begin position="321"/>
        <end position="348"/>
    </location>
</feature>
<dbReference type="PANTHER" id="PTHR21248">
    <property type="entry name" value="CARDIOLIPIN SYNTHASE"/>
    <property type="match status" value="1"/>
</dbReference>
<keyword evidence="3" id="KW-1185">Reference proteome</keyword>
<evidence type="ECO:0000313" key="2">
    <source>
        <dbReference type="EMBL" id="MFD1316262.1"/>
    </source>
</evidence>
<protein>
    <submittedName>
        <fullName evidence="2">Phosphatidylserine/phosphatidylglycerophosphate/ cardiolipin synthase family protein</fullName>
    </submittedName>
</protein>
<dbReference type="PANTHER" id="PTHR21248:SF22">
    <property type="entry name" value="PHOSPHOLIPASE D"/>
    <property type="match status" value="1"/>
</dbReference>
<dbReference type="InterPro" id="IPR001736">
    <property type="entry name" value="PLipase_D/transphosphatidylase"/>
</dbReference>
<accession>A0ABW3Y328</accession>
<dbReference type="Proteomes" id="UP001597201">
    <property type="component" value="Unassembled WGS sequence"/>
</dbReference>
<sequence>MLVCFKSYIQIILVLAFTIKVYAQKDLYAFKSDVTPSKSKTEKPSLFGSEAVSSFKTNIENIDLYFNSEYIPYLNKSPLSSLEFFNINYEKVDLLPNDLTFLINNEDSTIVSELFLAPESIQNLYTLNEVAYIENFKGEDFLEAKKNAFQRQLYSLKSYKFSKDYYQFFDWKSLNHPPVKQLRESLKFYDKKRTLIDYDTISSEFFSQNFHQLVDQLSGTNLTFGNELELLENGYSFDKKLELVRNAKKSILIAVMSFYKDSSAMVMANELIKKSKEGVHIVLVVEKVWTKLMMKKGLKEFPKNNITVIYADDLLKYDNHKRALFHNKIWVFDEETAIVGGQNILNSDNISTGFNHQSRDSDLLVRGPAVTDISKSVIEILEKYNYQKKCTEDQIRYIKDFQKSLSSRLDAEVLDKKRGTAIYQEKLENPDSRMMGVCRYIIQGPQNDKNLIAKVYLQYLNQVKYKIDLNTGKVNFNLKDKNAYSFFEGWEQQLWNKLFELGENGKEINLISNGIDGGYGELSSHMKRQSFVKNDKWLFGKAYPVVAEKLDRKAAHRNYPFLRAAQQKKNIDVWFYFQYMHSKSFMLDRFVVSVGSFNLDKWSADKSHESVLICQDKELAKQYEYNYVLDLVNSTPVPVKYK</sequence>
<proteinExistence type="predicted"/>